<dbReference type="PANTHER" id="PTHR13622:SF8">
    <property type="entry name" value="THIAMIN PYROPHOSPHOKINASE 1"/>
    <property type="match status" value="1"/>
</dbReference>
<organism evidence="10 11">
    <name type="scientific">Toxocara canis</name>
    <name type="common">Canine roundworm</name>
    <dbReference type="NCBI Taxonomy" id="6265"/>
    <lineage>
        <taxon>Eukaryota</taxon>
        <taxon>Metazoa</taxon>
        <taxon>Ecdysozoa</taxon>
        <taxon>Nematoda</taxon>
        <taxon>Chromadorea</taxon>
        <taxon>Rhabditida</taxon>
        <taxon>Spirurina</taxon>
        <taxon>Ascaridomorpha</taxon>
        <taxon>Ascaridoidea</taxon>
        <taxon>Toxocaridae</taxon>
        <taxon>Toxocara</taxon>
    </lineage>
</organism>
<dbReference type="EMBL" id="UYWY01020246">
    <property type="protein sequence ID" value="VDM40998.1"/>
    <property type="molecule type" value="Genomic_DNA"/>
</dbReference>
<sequence>METSRIFERLKQLVVSESRAVLWLNGPDKHSPVWQSIWNTASLRVCTDGAANSLEPLVRSGEFCLPTLITGDFDSINARSRAYFKSRGVHLQETPDQDYTDMCKALQLIANEIQRKSHNVNDVIILGGLSGRFDHTLSSLHSLLKFASISNCPAVLIDSTNLIVIIDQGLTELHFEGDRSLMTSICGIIPFCQKKTIVTTDGFKWDIANAEMEFGKLVSSSNQIASDVVRIETNTPLLFTMQLTDEAIDTSNSSSSSV</sequence>
<keyword evidence="4 7" id="KW-0547">Nucleotide-binding</keyword>
<keyword evidence="3 7" id="KW-0808">Transferase</keyword>
<dbReference type="Gene3D" id="3.40.50.10240">
    <property type="entry name" value="Thiamin pyrophosphokinase, catalytic domain"/>
    <property type="match status" value="1"/>
</dbReference>
<feature type="domain" description="Thiamin pyrophosphokinase thiamin-binding" evidence="8">
    <location>
        <begin position="169"/>
        <end position="237"/>
    </location>
</feature>
<evidence type="ECO:0000256" key="6">
    <source>
        <dbReference type="ARBA" id="ARBA00022840"/>
    </source>
</evidence>
<dbReference type="InterPro" id="IPR006282">
    <property type="entry name" value="Thi_PPkinase"/>
</dbReference>
<comment type="catalytic activity">
    <reaction evidence="7">
        <text>thiamine + ATP = thiamine diphosphate + AMP + H(+)</text>
        <dbReference type="Rhea" id="RHEA:11576"/>
        <dbReference type="ChEBI" id="CHEBI:15378"/>
        <dbReference type="ChEBI" id="CHEBI:18385"/>
        <dbReference type="ChEBI" id="CHEBI:30616"/>
        <dbReference type="ChEBI" id="CHEBI:58937"/>
        <dbReference type="ChEBI" id="CHEBI:456215"/>
    </reaction>
</comment>
<dbReference type="InterPro" id="IPR007373">
    <property type="entry name" value="Thiamin_PyroPKinase_B1-bd"/>
</dbReference>
<evidence type="ECO:0000256" key="5">
    <source>
        <dbReference type="ARBA" id="ARBA00022777"/>
    </source>
</evidence>
<evidence type="ECO:0000256" key="4">
    <source>
        <dbReference type="ARBA" id="ARBA00022741"/>
    </source>
</evidence>
<dbReference type="GO" id="GO:0004788">
    <property type="term" value="F:thiamine diphosphokinase activity"/>
    <property type="evidence" value="ECO:0007669"/>
    <property type="project" value="UniProtKB-UniRule"/>
</dbReference>
<dbReference type="WBParaSite" id="TCNE_0000967701-mRNA-1">
    <property type="protein sequence ID" value="TCNE_0000967701-mRNA-1"/>
    <property type="gene ID" value="TCNE_0000967701"/>
</dbReference>
<dbReference type="GO" id="GO:0030975">
    <property type="term" value="F:thiamine binding"/>
    <property type="evidence" value="ECO:0007669"/>
    <property type="project" value="UniProtKB-UniRule"/>
</dbReference>
<accession>A0A183UMF7</accession>
<dbReference type="UniPathway" id="UPA00060">
    <property type="reaction ID" value="UER00597"/>
</dbReference>
<evidence type="ECO:0000256" key="2">
    <source>
        <dbReference type="ARBA" id="ARBA00006785"/>
    </source>
</evidence>
<comment type="similarity">
    <text evidence="2 7">Belongs to the thiamine pyrophosphokinase family.</text>
</comment>
<name>A0A183UMF7_TOXCA</name>
<dbReference type="Pfam" id="PF04265">
    <property type="entry name" value="TPK_B1_binding"/>
    <property type="match status" value="1"/>
</dbReference>
<dbReference type="Pfam" id="PF04263">
    <property type="entry name" value="TPK_catalytic"/>
    <property type="match status" value="1"/>
</dbReference>
<dbReference type="CDD" id="cd07995">
    <property type="entry name" value="TPK"/>
    <property type="match status" value="1"/>
</dbReference>
<dbReference type="SUPFAM" id="SSF63999">
    <property type="entry name" value="Thiamin pyrophosphokinase, catalytic domain"/>
    <property type="match status" value="1"/>
</dbReference>
<dbReference type="SMART" id="SM00983">
    <property type="entry name" value="TPK_B1_binding"/>
    <property type="match status" value="1"/>
</dbReference>
<dbReference type="InterPro" id="IPR016966">
    <property type="entry name" value="Thiamin_pyrophosphokinase_euk"/>
</dbReference>
<dbReference type="FunFam" id="2.60.120.320:FF:000001">
    <property type="entry name" value="Thiamine pyrophosphokinase"/>
    <property type="match status" value="1"/>
</dbReference>
<reference evidence="11" key="1">
    <citation type="submission" date="2016-06" db="UniProtKB">
        <authorList>
            <consortium name="WormBaseParasite"/>
        </authorList>
    </citation>
    <scope>IDENTIFICATION</scope>
</reference>
<evidence type="ECO:0000256" key="1">
    <source>
        <dbReference type="ARBA" id="ARBA00005078"/>
    </source>
</evidence>
<dbReference type="InterPro" id="IPR007371">
    <property type="entry name" value="TPK_catalytic"/>
</dbReference>
<keyword evidence="5 7" id="KW-0418">Kinase</keyword>
<dbReference type="SUPFAM" id="SSF63862">
    <property type="entry name" value="Thiamin pyrophosphokinase, substrate-binding domain"/>
    <property type="match status" value="1"/>
</dbReference>
<evidence type="ECO:0000256" key="7">
    <source>
        <dbReference type="PIRNR" id="PIRNR031057"/>
    </source>
</evidence>
<dbReference type="GO" id="GO:0009229">
    <property type="term" value="P:thiamine diphosphate biosynthetic process"/>
    <property type="evidence" value="ECO:0007669"/>
    <property type="project" value="UniProtKB-UniRule"/>
</dbReference>
<evidence type="ECO:0000313" key="10">
    <source>
        <dbReference type="Proteomes" id="UP000050794"/>
    </source>
</evidence>
<reference evidence="9 10" key="2">
    <citation type="submission" date="2018-11" db="EMBL/GenBank/DDBJ databases">
        <authorList>
            <consortium name="Pathogen Informatics"/>
        </authorList>
    </citation>
    <scope>NUCLEOTIDE SEQUENCE [LARGE SCALE GENOMIC DNA]</scope>
</reference>
<dbReference type="GO" id="GO:0006772">
    <property type="term" value="P:thiamine metabolic process"/>
    <property type="evidence" value="ECO:0007669"/>
    <property type="project" value="InterPro"/>
</dbReference>
<dbReference type="GO" id="GO:0016301">
    <property type="term" value="F:kinase activity"/>
    <property type="evidence" value="ECO:0007669"/>
    <property type="project" value="UniProtKB-UniRule"/>
</dbReference>
<dbReference type="PIRSF" id="PIRSF031057">
    <property type="entry name" value="Thiamin_pyrophosphokinase"/>
    <property type="match status" value="1"/>
</dbReference>
<dbReference type="AlphaFoldDB" id="A0A183UMF7"/>
<evidence type="ECO:0000256" key="3">
    <source>
        <dbReference type="ARBA" id="ARBA00022679"/>
    </source>
</evidence>
<dbReference type="GO" id="GO:0005524">
    <property type="term" value="F:ATP binding"/>
    <property type="evidence" value="ECO:0007669"/>
    <property type="project" value="UniProtKB-UniRule"/>
</dbReference>
<comment type="pathway">
    <text evidence="1 7">Cofactor biosynthesis; thiamine diphosphate biosynthesis; thiamine diphosphate from thiamine: step 1/1.</text>
</comment>
<dbReference type="InterPro" id="IPR036371">
    <property type="entry name" value="TPK_B1-bd_sf"/>
</dbReference>
<protein>
    <recommendedName>
        <fullName evidence="7">Thiamine pyrophosphokinase</fullName>
        <ecNumber evidence="7">2.7.6.2</ecNumber>
    </recommendedName>
</protein>
<dbReference type="InterPro" id="IPR036759">
    <property type="entry name" value="TPK_catalytic_sf"/>
</dbReference>
<dbReference type="Gene3D" id="2.60.120.320">
    <property type="entry name" value="Thiamin pyrophosphokinase, thiamin-binding domain"/>
    <property type="match status" value="1"/>
</dbReference>
<proteinExistence type="inferred from homology"/>
<dbReference type="NCBIfam" id="TIGR01378">
    <property type="entry name" value="thi_PPkinase"/>
    <property type="match status" value="1"/>
</dbReference>
<dbReference type="PANTHER" id="PTHR13622">
    <property type="entry name" value="THIAMIN PYROPHOSPHOKINASE"/>
    <property type="match status" value="1"/>
</dbReference>
<dbReference type="EC" id="2.7.6.2" evidence="7"/>
<keyword evidence="10" id="KW-1185">Reference proteome</keyword>
<keyword evidence="6 7" id="KW-0067">ATP-binding</keyword>
<dbReference type="Proteomes" id="UP000050794">
    <property type="component" value="Unassembled WGS sequence"/>
</dbReference>
<gene>
    <name evidence="9" type="ORF">TCNE_LOCUS9677</name>
</gene>
<evidence type="ECO:0000313" key="11">
    <source>
        <dbReference type="WBParaSite" id="TCNE_0000967701-mRNA-1"/>
    </source>
</evidence>
<evidence type="ECO:0000313" key="9">
    <source>
        <dbReference type="EMBL" id="VDM40998.1"/>
    </source>
</evidence>
<evidence type="ECO:0000259" key="8">
    <source>
        <dbReference type="SMART" id="SM00983"/>
    </source>
</evidence>